<feature type="region of interest" description="Disordered" evidence="1">
    <location>
        <begin position="653"/>
        <end position="674"/>
    </location>
</feature>
<reference evidence="2 3" key="2">
    <citation type="journal article" date="2016" name="Environ. Microbiol.">
        <title>The revisited genome of Pseudomonas putida KT2440 enlightens its value as a robust metabolic chassis.</title>
        <authorList>
            <person name="Belda E."/>
            <person name="van Heck R.G."/>
            <person name="Lopez-Sanchez M.J."/>
            <person name="Cruveiller S."/>
            <person name="Barbe V."/>
            <person name="Fraser C."/>
            <person name="Klenk H.P."/>
            <person name="Petersen J."/>
            <person name="Morgat A."/>
            <person name="Nikel P.I."/>
            <person name="Vallenet D."/>
            <person name="Rouy Z."/>
            <person name="Sekowska A."/>
            <person name="Martins Dos Santos V.A."/>
            <person name="de Lorenzo V."/>
            <person name="Danchin A."/>
            <person name="Medigue C."/>
        </authorList>
    </citation>
    <scope>NUCLEOTIDE SEQUENCE [LARGE SCALE GENOMIC DNA]</scope>
    <source>
        <strain evidence="3">ATCC 47054 / DSM 6125 / CFBP 8728 / NCIMB 11950 / KT2440</strain>
    </source>
</reference>
<dbReference type="PATRIC" id="fig|160488.4.peg.1985"/>
<sequence>MLETTMKPLTFSTQQHDRTTKARRKYLKLQDAPDKTAPLPVTAPNVQGIIDSDDGTLHKDRLKTDLTVEIPAWSDLPPGSDPNDYSTLQLQFTLTGAENTFRAIGPVEKFLPPLVPGDFPLALAFPQASIPRNGKLWIRYELVDHKGDQYVSHPIELICDSVPPWGDEPAPPLTAPTDIINEAYLTNHQAGIELGIPEYPDRTSKDTYQAFYLKEWPEENADYDNPVVNGTVTDDRKITIPADVVRSLGDGRFYIVYYLFDKAQNRSRIRLPATVDVVLTPEPKDLLPPEVPLAADDGVLSLKDAQAGVHIEIRAYTNSRKEDKIAIKWGTTPLIVEQVGSRPFPVSIPVPSDILRNEYGKASGEVATPVSYQVLRGHAAYGPAADDFAVDFSVAGPERPDPDPDWPDPVNDKMLEPTITSFSGDTNLIPPADRGRDATLTFKVFEGAAAPQVVDFYWDGTQVTPARWVVDEAPGADKSVTIPWSYIEAAGNKLALPVHYTVRGDENALNEQESLPQFVEVSAIDMTADDLEFLGLTDRLWLSCQSLWDPDDPSAAPAIRVKVPPCSRFNVPPNTTMTLNWVVYDQIVDGNLIDGVEKTWTVTLNAGQIANGFVTRVEPYDQHIKPIYDAAPSGGRAEVNYVINTQPPITSNTTTNKISVADQGTGGSCDVSQP</sequence>
<accession>Q88LP8</accession>
<dbReference type="OrthoDB" id="6891193at2"/>
<dbReference type="BioCyc" id="PPUT160488:G1G01-1990-MONOMER"/>
<organism evidence="2 3">
    <name type="scientific">Pseudomonas putida (strain ATCC 47054 / DSM 6125 / CFBP 8728 / NCIMB 11950 / KT2440)</name>
    <dbReference type="NCBI Taxonomy" id="160488"/>
    <lineage>
        <taxon>Bacteria</taxon>
        <taxon>Pseudomonadati</taxon>
        <taxon>Pseudomonadota</taxon>
        <taxon>Gammaproteobacteria</taxon>
        <taxon>Pseudomonadales</taxon>
        <taxon>Pseudomonadaceae</taxon>
        <taxon>Pseudomonas</taxon>
    </lineage>
</organism>
<reference evidence="2 3" key="1">
    <citation type="journal article" date="2002" name="Environ. Microbiol.">
        <title>Complete genome sequence and comparative analysis of the metabolically versatile Pseudomonas putida KT2440.</title>
        <authorList>
            <person name="Nelson K.E."/>
            <person name="Weinel C."/>
            <person name="Paulsen I.T."/>
            <person name="Dodson R.J."/>
            <person name="Hilbert H."/>
            <person name="Martins dos Santos V.A."/>
            <person name="Fouts D.E."/>
            <person name="Gill S.R."/>
            <person name="Pop M."/>
            <person name="Holmes M."/>
            <person name="Brinkac L."/>
            <person name="Beanan M."/>
            <person name="DeBoy R.T."/>
            <person name="Daugherty S."/>
            <person name="Kolonay J."/>
            <person name="Madupu R."/>
            <person name="Nelson W."/>
            <person name="White O."/>
            <person name="Peterson J."/>
            <person name="Khouri H."/>
            <person name="Hance I."/>
            <person name="Chris Lee P."/>
            <person name="Holtzapple E."/>
            <person name="Scanlan D."/>
            <person name="Tran K."/>
            <person name="Moazzez A."/>
            <person name="Utterback T."/>
            <person name="Rizzo M."/>
            <person name="Lee K."/>
            <person name="Kosack D."/>
            <person name="Moestl D."/>
            <person name="Wedler H."/>
            <person name="Lauber J."/>
            <person name="Stjepandic D."/>
            <person name="Hoheisel J."/>
            <person name="Straetz M."/>
            <person name="Heim S."/>
            <person name="Kiewitz C."/>
            <person name="Eisen J.A."/>
            <person name="Timmis K.N."/>
            <person name="Dusterhoft A."/>
            <person name="Tummler B."/>
            <person name="Fraser C.M."/>
        </authorList>
    </citation>
    <scope>NUCLEOTIDE SEQUENCE [LARGE SCALE GENOMIC DNA]</scope>
    <source>
        <strain evidence="3">ATCC 47054 / DSM 6125 / CFBP 8728 / NCIMB 11950 / KT2440</strain>
    </source>
</reference>
<dbReference type="HOGENOM" id="CLU_025725_0_0_6"/>
<gene>
    <name evidence="2" type="ordered locus">PP_1881</name>
</gene>
<dbReference type="PaxDb" id="160488-PP_1881"/>
<evidence type="ECO:0000313" key="2">
    <source>
        <dbReference type="EMBL" id="AAN67500.1"/>
    </source>
</evidence>
<keyword evidence="3" id="KW-1185">Reference proteome</keyword>
<feature type="region of interest" description="Disordered" evidence="1">
    <location>
        <begin position="1"/>
        <end position="21"/>
    </location>
</feature>
<name>Q88LP8_PSEPK</name>
<dbReference type="STRING" id="160488.PP_1881"/>
<evidence type="ECO:0000256" key="1">
    <source>
        <dbReference type="SAM" id="MobiDB-lite"/>
    </source>
</evidence>
<dbReference type="KEGG" id="ppu:PP_1881"/>
<dbReference type="Proteomes" id="UP000000556">
    <property type="component" value="Chromosome"/>
</dbReference>
<protein>
    <submittedName>
        <fullName evidence="2">Uncharacterized protein</fullName>
    </submittedName>
</protein>
<dbReference type="AlphaFoldDB" id="Q88LP8"/>
<evidence type="ECO:0000313" key="3">
    <source>
        <dbReference type="Proteomes" id="UP000000556"/>
    </source>
</evidence>
<dbReference type="EMBL" id="AE015451">
    <property type="protein sequence ID" value="AAN67500.1"/>
    <property type="molecule type" value="Genomic_DNA"/>
</dbReference>
<proteinExistence type="predicted"/>